<dbReference type="Proteomes" id="UP001596087">
    <property type="component" value="Unassembled WGS sequence"/>
</dbReference>
<comment type="caution">
    <text evidence="3">The sequence shown here is derived from an EMBL/GenBank/DDBJ whole genome shotgun (WGS) entry which is preliminary data.</text>
</comment>
<evidence type="ECO:0000259" key="2">
    <source>
        <dbReference type="Pfam" id="PF10728"/>
    </source>
</evidence>
<dbReference type="SUPFAM" id="SSF48179">
    <property type="entry name" value="6-phosphogluconate dehydrogenase C-terminal domain-like"/>
    <property type="match status" value="1"/>
</dbReference>
<dbReference type="SUPFAM" id="SSF51735">
    <property type="entry name" value="NAD(P)-binding Rossmann-fold domains"/>
    <property type="match status" value="1"/>
</dbReference>
<protein>
    <submittedName>
        <fullName evidence="3">Rossmann-like and DUF2520 domain-containing protein</fullName>
    </submittedName>
</protein>
<dbReference type="InterPro" id="IPR019665">
    <property type="entry name" value="OxRdtase/DH_put_Rossmann_dom"/>
</dbReference>
<reference evidence="4" key="1">
    <citation type="journal article" date="2019" name="Int. J. Syst. Evol. Microbiol.">
        <title>The Global Catalogue of Microorganisms (GCM) 10K type strain sequencing project: providing services to taxonomists for standard genome sequencing and annotation.</title>
        <authorList>
            <consortium name="The Broad Institute Genomics Platform"/>
            <consortium name="The Broad Institute Genome Sequencing Center for Infectious Disease"/>
            <person name="Wu L."/>
            <person name="Ma J."/>
        </authorList>
    </citation>
    <scope>NUCLEOTIDE SEQUENCE [LARGE SCALE GENOMIC DNA]</scope>
    <source>
        <strain evidence="4">DFY41</strain>
    </source>
</reference>
<proteinExistence type="predicted"/>
<dbReference type="Gene3D" id="3.40.50.720">
    <property type="entry name" value="NAD(P)-binding Rossmann-like Domain"/>
    <property type="match status" value="1"/>
</dbReference>
<dbReference type="InterPro" id="IPR037108">
    <property type="entry name" value="TM1727-like_C_sf"/>
</dbReference>
<dbReference type="EMBL" id="JBHSKD010000008">
    <property type="protein sequence ID" value="MFC5176658.1"/>
    <property type="molecule type" value="Genomic_DNA"/>
</dbReference>
<dbReference type="PANTHER" id="PTHR40459:SF1">
    <property type="entry name" value="CONSERVED HYPOTHETICAL ALANINE AND LEUCINE RICH PROTEIN"/>
    <property type="match status" value="1"/>
</dbReference>
<evidence type="ECO:0000259" key="1">
    <source>
        <dbReference type="Pfam" id="PF10727"/>
    </source>
</evidence>
<evidence type="ECO:0000313" key="4">
    <source>
        <dbReference type="Proteomes" id="UP001596087"/>
    </source>
</evidence>
<evidence type="ECO:0000313" key="3">
    <source>
        <dbReference type="EMBL" id="MFC5176658.1"/>
    </source>
</evidence>
<dbReference type="InterPro" id="IPR018931">
    <property type="entry name" value="DUF2520"/>
</dbReference>
<name>A0ABW0BHC3_9ACTN</name>
<dbReference type="InterPro" id="IPR036291">
    <property type="entry name" value="NAD(P)-bd_dom_sf"/>
</dbReference>
<accession>A0ABW0BHC3</accession>
<sequence length="351" mass="36544">MVVVHHTFTKRRLVPAPALTRGRRRDWNERFAKMTSTPARRFTVGVIGAGRVGAVLAARLRAAGHEVVAAAGESDATRERIAALLPDVPRRKPTDVARACDLLLLTVPDDMLPNVVSVLSASGAIRAGQLVVHTSGRHGLAVLAPAVAVGAEPLALHPAMTFTGTAVDLERLDGCVFGVTAGAAQRALAEQLVADLGGRTTWVPEECRTLYHAALAHGANHLVTLVAEASELLAAAGVDDPARTLRPLLTAALDNALANGDAALTGPIVRGDVETVRGHLAEVTRHAPHVLASYVALARATLGRVVTDGRLLPIRGAKLRSVLDAAEDVAPTAGDAVVVRSESPGPRQPGQ</sequence>
<dbReference type="InterPro" id="IPR008927">
    <property type="entry name" value="6-PGluconate_DH-like_C_sf"/>
</dbReference>
<dbReference type="Pfam" id="PF10728">
    <property type="entry name" value="DUF2520"/>
    <property type="match status" value="1"/>
</dbReference>
<feature type="domain" description="Putative oxidoreductase/dehydrogenase Rossmann-like" evidence="1">
    <location>
        <begin position="40"/>
        <end position="158"/>
    </location>
</feature>
<organism evidence="3 4">
    <name type="scientific">Nocardioides taihuensis</name>
    <dbReference type="NCBI Taxonomy" id="1835606"/>
    <lineage>
        <taxon>Bacteria</taxon>
        <taxon>Bacillati</taxon>
        <taxon>Actinomycetota</taxon>
        <taxon>Actinomycetes</taxon>
        <taxon>Propionibacteriales</taxon>
        <taxon>Nocardioidaceae</taxon>
        <taxon>Nocardioides</taxon>
    </lineage>
</organism>
<feature type="domain" description="DUF2520" evidence="2">
    <location>
        <begin position="175"/>
        <end position="301"/>
    </location>
</feature>
<dbReference type="PANTHER" id="PTHR40459">
    <property type="entry name" value="CONSERVED HYPOTHETICAL ALANINE AND LEUCINE RICH PROTEIN"/>
    <property type="match status" value="1"/>
</dbReference>
<gene>
    <name evidence="3" type="ORF">ACFPGP_08235</name>
</gene>
<dbReference type="Pfam" id="PF10727">
    <property type="entry name" value="Rossmann-like"/>
    <property type="match status" value="1"/>
</dbReference>
<dbReference type="Gene3D" id="1.10.1040.20">
    <property type="entry name" value="ProC-like, C-terminal domain"/>
    <property type="match status" value="1"/>
</dbReference>
<keyword evidence="4" id="KW-1185">Reference proteome</keyword>
<dbReference type="RefSeq" id="WP_378589134.1">
    <property type="nucleotide sequence ID" value="NZ_JBHSKD010000008.1"/>
</dbReference>